<dbReference type="RefSeq" id="WP_131150276.1">
    <property type="nucleotide sequence ID" value="NZ_SJTG01000001.1"/>
</dbReference>
<accession>A0A4R0YU60</accession>
<dbReference type="Gene3D" id="3.40.630.30">
    <property type="match status" value="1"/>
</dbReference>
<proteinExistence type="predicted"/>
<comment type="caution">
    <text evidence="2">The sequence shown here is derived from an EMBL/GenBank/DDBJ whole genome shotgun (WGS) entry which is preliminary data.</text>
</comment>
<sequence>MLSLLPYEPGLEAVWDGVVDASRNGTLQHRRAYMDYHRQRFSDASLIVMRKGMPVAVFPAHRINGHIVSHGGLSHAGLILSHALRAEGTLETFDRMADHYRAQGCSRITYKPVPHVFQAYPAEDDLYALQRRGARLARRELSTVIGLQQGYRWSEARRHAMHRAEREGVTVGAGRDWENFHTLLTDVLASHDATPTHSLGELRLLHARFPGHILLHEARREGRLLAGVVTYDYGRTVHTQYMAASEEGRACDALSLLLGSLIRDHYASRTWFSFGISTEQHGDVLNEGLVAHKESFGGRSIVHDTYEWTL</sequence>
<feature type="domain" description="BioF2-like acetyltransferase" evidence="1">
    <location>
        <begin position="158"/>
        <end position="280"/>
    </location>
</feature>
<reference evidence="2 3" key="1">
    <citation type="submission" date="2019-02" db="EMBL/GenBank/DDBJ databases">
        <title>Dyella amyloliquefaciens sp. nov., isolated from forest soil.</title>
        <authorList>
            <person name="Gao Z.-H."/>
            <person name="Qiu L.-H."/>
        </authorList>
    </citation>
    <scope>NUCLEOTIDE SEQUENCE [LARGE SCALE GENOMIC DNA]</scope>
    <source>
        <strain evidence="2 3">KACC 12747</strain>
    </source>
</reference>
<dbReference type="InterPro" id="IPR038740">
    <property type="entry name" value="BioF2-like_GNAT_dom"/>
</dbReference>
<dbReference type="EMBL" id="SJTG01000001">
    <property type="protein sequence ID" value="TCI12943.1"/>
    <property type="molecule type" value="Genomic_DNA"/>
</dbReference>
<evidence type="ECO:0000313" key="3">
    <source>
        <dbReference type="Proteomes" id="UP000291822"/>
    </source>
</evidence>
<name>A0A4R0YU60_9GAMM</name>
<gene>
    <name evidence="2" type="ORF">EZM97_06405</name>
</gene>
<evidence type="ECO:0000313" key="2">
    <source>
        <dbReference type="EMBL" id="TCI12943.1"/>
    </source>
</evidence>
<dbReference type="AlphaFoldDB" id="A0A4R0YU60"/>
<keyword evidence="3" id="KW-1185">Reference proteome</keyword>
<dbReference type="InterPro" id="IPR016181">
    <property type="entry name" value="Acyl_CoA_acyltransferase"/>
</dbReference>
<evidence type="ECO:0000259" key="1">
    <source>
        <dbReference type="Pfam" id="PF13480"/>
    </source>
</evidence>
<dbReference type="Proteomes" id="UP000291822">
    <property type="component" value="Unassembled WGS sequence"/>
</dbReference>
<keyword evidence="2" id="KW-0808">Transferase</keyword>
<dbReference type="Pfam" id="PF13480">
    <property type="entry name" value="Acetyltransf_6"/>
    <property type="match status" value="1"/>
</dbReference>
<protein>
    <submittedName>
        <fullName evidence="2">GNAT family N-acetyltransferase</fullName>
    </submittedName>
</protein>
<dbReference type="SUPFAM" id="SSF55729">
    <property type="entry name" value="Acyl-CoA N-acyltransferases (Nat)"/>
    <property type="match status" value="1"/>
</dbReference>
<organism evidence="2 3">
    <name type="scientific">Dyella soli</name>
    <dbReference type="NCBI Taxonomy" id="522319"/>
    <lineage>
        <taxon>Bacteria</taxon>
        <taxon>Pseudomonadati</taxon>
        <taxon>Pseudomonadota</taxon>
        <taxon>Gammaproteobacteria</taxon>
        <taxon>Lysobacterales</taxon>
        <taxon>Rhodanobacteraceae</taxon>
        <taxon>Dyella</taxon>
    </lineage>
</organism>
<dbReference type="GO" id="GO:0016740">
    <property type="term" value="F:transferase activity"/>
    <property type="evidence" value="ECO:0007669"/>
    <property type="project" value="UniProtKB-KW"/>
</dbReference>